<protein>
    <submittedName>
        <fullName evidence="1">Uncharacterized protein</fullName>
    </submittedName>
</protein>
<reference evidence="1" key="1">
    <citation type="submission" date="2013-11" db="EMBL/GenBank/DDBJ databases">
        <title>Genome sequence of the fusiform rust pathogen reveals effectors for host alternation and coevolution with pine.</title>
        <authorList>
            <consortium name="DOE Joint Genome Institute"/>
            <person name="Smith K."/>
            <person name="Pendleton A."/>
            <person name="Kubisiak T."/>
            <person name="Anderson C."/>
            <person name="Salamov A."/>
            <person name="Aerts A."/>
            <person name="Riley R."/>
            <person name="Clum A."/>
            <person name="Lindquist E."/>
            <person name="Ence D."/>
            <person name="Campbell M."/>
            <person name="Kronenberg Z."/>
            <person name="Feau N."/>
            <person name="Dhillon B."/>
            <person name="Hamelin R."/>
            <person name="Burleigh J."/>
            <person name="Smith J."/>
            <person name="Yandell M."/>
            <person name="Nelson C."/>
            <person name="Grigoriev I."/>
            <person name="Davis J."/>
        </authorList>
    </citation>
    <scope>NUCLEOTIDE SEQUENCE</scope>
    <source>
        <strain evidence="1">G11</strain>
    </source>
</reference>
<evidence type="ECO:0000313" key="2">
    <source>
        <dbReference type="Proteomes" id="UP000886653"/>
    </source>
</evidence>
<dbReference type="AlphaFoldDB" id="A0A9P6NFN3"/>
<dbReference type="EMBL" id="MU167336">
    <property type="protein sequence ID" value="KAG0142835.1"/>
    <property type="molecule type" value="Genomic_DNA"/>
</dbReference>
<accession>A0A9P6NFN3</accession>
<feature type="non-terminal residue" evidence="1">
    <location>
        <position position="1"/>
    </location>
</feature>
<dbReference type="Proteomes" id="UP000886653">
    <property type="component" value="Unassembled WGS sequence"/>
</dbReference>
<comment type="caution">
    <text evidence="1">The sequence shown here is derived from an EMBL/GenBank/DDBJ whole genome shotgun (WGS) entry which is preliminary data.</text>
</comment>
<keyword evidence="2" id="KW-1185">Reference proteome</keyword>
<proteinExistence type="predicted"/>
<evidence type="ECO:0000313" key="1">
    <source>
        <dbReference type="EMBL" id="KAG0142835.1"/>
    </source>
</evidence>
<organism evidence="1 2">
    <name type="scientific">Cronartium quercuum f. sp. fusiforme G11</name>
    <dbReference type="NCBI Taxonomy" id="708437"/>
    <lineage>
        <taxon>Eukaryota</taxon>
        <taxon>Fungi</taxon>
        <taxon>Dikarya</taxon>
        <taxon>Basidiomycota</taxon>
        <taxon>Pucciniomycotina</taxon>
        <taxon>Pucciniomycetes</taxon>
        <taxon>Pucciniales</taxon>
        <taxon>Coleosporiaceae</taxon>
        <taxon>Cronartium</taxon>
    </lineage>
</organism>
<name>A0A9P6NFN3_9BASI</name>
<gene>
    <name evidence="1" type="ORF">CROQUDRAFT_662005</name>
</gene>
<sequence length="73" mass="8155">PDSLSPLPSHPITLTSPFTNQPTSTTLVHLTSQLNFVHSTDWFSLTRSQVTAHRLLFTSLAHHFISICQKKVS</sequence>